<accession>A0A1I6JZ90</accession>
<evidence type="ECO:0000256" key="1">
    <source>
        <dbReference type="ARBA" id="ARBA00022475"/>
    </source>
</evidence>
<evidence type="ECO:0000256" key="7">
    <source>
        <dbReference type="ARBA" id="ARBA00023136"/>
    </source>
</evidence>
<protein>
    <recommendedName>
        <fullName evidence="10">Glycerol-3-phosphate acyltransferase</fullName>
    </recommendedName>
    <alternativeName>
        <fullName evidence="10">Acyl-PO4 G3P acyltransferase</fullName>
    </alternativeName>
    <alternativeName>
        <fullName evidence="10">Acyl-phosphate--glycerol-3-phosphate acyltransferase</fullName>
    </alternativeName>
    <alternativeName>
        <fullName evidence="10">G3P acyltransferase</fullName>
        <shortName evidence="10">GPAT</shortName>
        <ecNumber evidence="10">2.3.1.275</ecNumber>
    </alternativeName>
    <alternativeName>
        <fullName evidence="10">Lysophosphatidic acid synthase</fullName>
        <shortName evidence="10">LPA synthase</shortName>
    </alternativeName>
</protein>
<comment type="subunit">
    <text evidence="10">Probably interacts with PlsX.</text>
</comment>
<evidence type="ECO:0000256" key="8">
    <source>
        <dbReference type="ARBA" id="ARBA00023209"/>
    </source>
</evidence>
<evidence type="ECO:0000256" key="10">
    <source>
        <dbReference type="HAMAP-Rule" id="MF_01043"/>
    </source>
</evidence>
<comment type="pathway">
    <text evidence="10">Lipid metabolism; phospholipid metabolism.</text>
</comment>
<sequence length="215" mass="21963">MVRSVGDVSLLTTPWIGALVTLIASYLLGAVPFGLLLTRASGAGDLRAIGSGNIGATNVLRTGRKGLAAATLILDAAKGAVAVLVAGAIQPDWAPLAATGAFLGHLYPVWLRFRGGKGVATMLGVVLALHWPTGLVFAAVWLLSLAATRISSVGGMSAAISAPVSAAWFGNFSLVLLFIALALLVLWKHRANIDRLMAGEEPRVGGRSGTSSAEG</sequence>
<evidence type="ECO:0000256" key="3">
    <source>
        <dbReference type="ARBA" id="ARBA00022679"/>
    </source>
</evidence>
<keyword evidence="3 10" id="KW-0808">Transferase</keyword>
<gene>
    <name evidence="10" type="primary">plsY</name>
    <name evidence="11" type="ORF">SAMN05192580_1118</name>
</gene>
<keyword evidence="12" id="KW-1185">Reference proteome</keyword>
<keyword evidence="8 10" id="KW-0594">Phospholipid biosynthesis</keyword>
<evidence type="ECO:0000256" key="5">
    <source>
        <dbReference type="ARBA" id="ARBA00022989"/>
    </source>
</evidence>
<dbReference type="GO" id="GO:0008654">
    <property type="term" value="P:phospholipid biosynthetic process"/>
    <property type="evidence" value="ECO:0007669"/>
    <property type="project" value="UniProtKB-UniRule"/>
</dbReference>
<keyword evidence="2 10" id="KW-0444">Lipid biosynthesis</keyword>
<dbReference type="OrthoDB" id="9777124at2"/>
<dbReference type="SMART" id="SM01207">
    <property type="entry name" value="G3P_acyltransf"/>
    <property type="match status" value="1"/>
</dbReference>
<comment type="similarity">
    <text evidence="10">Belongs to the PlsY family.</text>
</comment>
<comment type="catalytic activity">
    <reaction evidence="10">
        <text>an acyl phosphate + sn-glycerol 3-phosphate = a 1-acyl-sn-glycero-3-phosphate + phosphate</text>
        <dbReference type="Rhea" id="RHEA:34075"/>
        <dbReference type="ChEBI" id="CHEBI:43474"/>
        <dbReference type="ChEBI" id="CHEBI:57597"/>
        <dbReference type="ChEBI" id="CHEBI:57970"/>
        <dbReference type="ChEBI" id="CHEBI:59918"/>
        <dbReference type="EC" id="2.3.1.275"/>
    </reaction>
</comment>
<dbReference type="HAMAP" id="MF_01043">
    <property type="entry name" value="PlsY"/>
    <property type="match status" value="1"/>
</dbReference>
<evidence type="ECO:0000256" key="9">
    <source>
        <dbReference type="ARBA" id="ARBA00023264"/>
    </source>
</evidence>
<keyword evidence="11" id="KW-0012">Acyltransferase</keyword>
<keyword evidence="6 10" id="KW-0443">Lipid metabolism</keyword>
<dbReference type="PANTHER" id="PTHR30309">
    <property type="entry name" value="INNER MEMBRANE PROTEIN YGIH"/>
    <property type="match status" value="1"/>
</dbReference>
<feature type="transmembrane region" description="Helical" evidence="10">
    <location>
        <begin position="67"/>
        <end position="87"/>
    </location>
</feature>
<evidence type="ECO:0000256" key="2">
    <source>
        <dbReference type="ARBA" id="ARBA00022516"/>
    </source>
</evidence>
<organism evidence="11 12">
    <name type="scientific">Sphingomonas jatrophae</name>
    <dbReference type="NCBI Taxonomy" id="1166337"/>
    <lineage>
        <taxon>Bacteria</taxon>
        <taxon>Pseudomonadati</taxon>
        <taxon>Pseudomonadota</taxon>
        <taxon>Alphaproteobacteria</taxon>
        <taxon>Sphingomonadales</taxon>
        <taxon>Sphingomonadaceae</taxon>
        <taxon>Sphingomonas</taxon>
    </lineage>
</organism>
<comment type="function">
    <text evidence="10">Catalyzes the transfer of an acyl group from acyl-phosphate (acyl-PO(4)) to glycerol-3-phosphate (G3P) to form lysophosphatidic acid (LPA). This enzyme utilizes acyl-phosphate as fatty acyl donor, but not acyl-CoA or acyl-ACP.</text>
</comment>
<dbReference type="STRING" id="1166337.SAMN05192580_1118"/>
<comment type="subcellular location">
    <subcellularLocation>
        <location evidence="10">Cell membrane</location>
        <topology evidence="10">Multi-pass membrane protein</topology>
    </subcellularLocation>
</comment>
<keyword evidence="4 10" id="KW-0812">Transmembrane</keyword>
<reference evidence="11 12" key="1">
    <citation type="submission" date="2016-10" db="EMBL/GenBank/DDBJ databases">
        <authorList>
            <person name="de Groot N.N."/>
        </authorList>
    </citation>
    <scope>NUCLEOTIDE SEQUENCE [LARGE SCALE GENOMIC DNA]</scope>
    <source>
        <strain evidence="11 12">S5-249</strain>
    </source>
</reference>
<dbReference type="PANTHER" id="PTHR30309:SF0">
    <property type="entry name" value="GLYCEROL-3-PHOSPHATE ACYLTRANSFERASE-RELATED"/>
    <property type="match status" value="1"/>
</dbReference>
<dbReference type="EMBL" id="FOZG01000001">
    <property type="protein sequence ID" value="SFR84305.1"/>
    <property type="molecule type" value="Genomic_DNA"/>
</dbReference>
<dbReference type="GO" id="GO:0005886">
    <property type="term" value="C:plasma membrane"/>
    <property type="evidence" value="ECO:0007669"/>
    <property type="project" value="UniProtKB-SubCell"/>
</dbReference>
<dbReference type="UniPathway" id="UPA00085"/>
<evidence type="ECO:0000313" key="11">
    <source>
        <dbReference type="EMBL" id="SFR84305.1"/>
    </source>
</evidence>
<dbReference type="Proteomes" id="UP000198824">
    <property type="component" value="Unassembled WGS sequence"/>
</dbReference>
<feature type="transmembrane region" description="Helical" evidence="10">
    <location>
        <begin position="15"/>
        <end position="37"/>
    </location>
</feature>
<feature type="transmembrane region" description="Helical" evidence="10">
    <location>
        <begin position="166"/>
        <end position="187"/>
    </location>
</feature>
<dbReference type="InterPro" id="IPR003811">
    <property type="entry name" value="G3P_acylTferase_PlsY"/>
</dbReference>
<name>A0A1I6JZ90_9SPHN</name>
<evidence type="ECO:0000313" key="12">
    <source>
        <dbReference type="Proteomes" id="UP000198824"/>
    </source>
</evidence>
<dbReference type="NCBIfam" id="TIGR00023">
    <property type="entry name" value="glycerol-3-phosphate 1-O-acyltransferase PlsY"/>
    <property type="match status" value="1"/>
</dbReference>
<evidence type="ECO:0000256" key="4">
    <source>
        <dbReference type="ARBA" id="ARBA00022692"/>
    </source>
</evidence>
<dbReference type="GO" id="GO:0043772">
    <property type="term" value="F:acyl-phosphate glycerol-3-phosphate acyltransferase activity"/>
    <property type="evidence" value="ECO:0007669"/>
    <property type="project" value="UniProtKB-UniRule"/>
</dbReference>
<dbReference type="AlphaFoldDB" id="A0A1I6JZ90"/>
<evidence type="ECO:0000256" key="6">
    <source>
        <dbReference type="ARBA" id="ARBA00023098"/>
    </source>
</evidence>
<feature type="transmembrane region" description="Helical" evidence="10">
    <location>
        <begin position="93"/>
        <end position="111"/>
    </location>
</feature>
<keyword evidence="5 10" id="KW-1133">Transmembrane helix</keyword>
<keyword evidence="7 10" id="KW-0472">Membrane</keyword>
<feature type="transmembrane region" description="Helical" evidence="10">
    <location>
        <begin position="123"/>
        <end position="146"/>
    </location>
</feature>
<dbReference type="Pfam" id="PF02660">
    <property type="entry name" value="G3P_acyltransf"/>
    <property type="match status" value="1"/>
</dbReference>
<keyword evidence="9 10" id="KW-1208">Phospholipid metabolism</keyword>
<keyword evidence="1 10" id="KW-1003">Cell membrane</keyword>
<dbReference type="EC" id="2.3.1.275" evidence="10"/>
<proteinExistence type="inferred from homology"/>